<accession>A0A0A9C1Y3</accession>
<organism evidence="1">
    <name type="scientific">Arundo donax</name>
    <name type="common">Giant reed</name>
    <name type="synonym">Donax arundinaceus</name>
    <dbReference type="NCBI Taxonomy" id="35708"/>
    <lineage>
        <taxon>Eukaryota</taxon>
        <taxon>Viridiplantae</taxon>
        <taxon>Streptophyta</taxon>
        <taxon>Embryophyta</taxon>
        <taxon>Tracheophyta</taxon>
        <taxon>Spermatophyta</taxon>
        <taxon>Magnoliopsida</taxon>
        <taxon>Liliopsida</taxon>
        <taxon>Poales</taxon>
        <taxon>Poaceae</taxon>
        <taxon>PACMAD clade</taxon>
        <taxon>Arundinoideae</taxon>
        <taxon>Arundineae</taxon>
        <taxon>Arundo</taxon>
    </lineage>
</organism>
<dbReference type="EMBL" id="GBRH01228334">
    <property type="protein sequence ID" value="JAD69561.1"/>
    <property type="molecule type" value="Transcribed_RNA"/>
</dbReference>
<proteinExistence type="predicted"/>
<reference evidence="1" key="1">
    <citation type="submission" date="2014-09" db="EMBL/GenBank/DDBJ databases">
        <authorList>
            <person name="Magalhaes I.L.F."/>
            <person name="Oliveira U."/>
            <person name="Santos F.R."/>
            <person name="Vidigal T.H.D.A."/>
            <person name="Brescovit A.D."/>
            <person name="Santos A.J."/>
        </authorList>
    </citation>
    <scope>NUCLEOTIDE SEQUENCE</scope>
    <source>
        <tissue evidence="1">Shoot tissue taken approximately 20 cm above the soil surface</tissue>
    </source>
</reference>
<protein>
    <submittedName>
        <fullName evidence="1">Uncharacterized protein</fullName>
    </submittedName>
</protein>
<name>A0A0A9C1Y3_ARUDO</name>
<sequence length="25" mass="2793">MLILISLTLHDITKGCVKLSRAGYF</sequence>
<evidence type="ECO:0000313" key="1">
    <source>
        <dbReference type="EMBL" id="JAD69561.1"/>
    </source>
</evidence>
<reference evidence="1" key="2">
    <citation type="journal article" date="2015" name="Data Brief">
        <title>Shoot transcriptome of the giant reed, Arundo donax.</title>
        <authorList>
            <person name="Barrero R.A."/>
            <person name="Guerrero F.D."/>
            <person name="Moolhuijzen P."/>
            <person name="Goolsby J.A."/>
            <person name="Tidwell J."/>
            <person name="Bellgard S.E."/>
            <person name="Bellgard M.I."/>
        </authorList>
    </citation>
    <scope>NUCLEOTIDE SEQUENCE</scope>
    <source>
        <tissue evidence="1">Shoot tissue taken approximately 20 cm above the soil surface</tissue>
    </source>
</reference>
<dbReference type="AlphaFoldDB" id="A0A0A9C1Y3"/>